<reference evidence="2 3" key="1">
    <citation type="submission" date="2019-12" db="EMBL/GenBank/DDBJ databases">
        <title>Complete genome sequence of Algicella marina strain 9Alg 56(T) isolated from the red alga Tichocarpus crinitus.</title>
        <authorList>
            <person name="Kim S.-G."/>
            <person name="Nedashkovskaya O.I."/>
        </authorList>
    </citation>
    <scope>NUCLEOTIDE SEQUENCE [LARGE SCALE GENOMIC DNA]</scope>
    <source>
        <strain evidence="2 3">9Alg 56</strain>
    </source>
</reference>
<dbReference type="Proteomes" id="UP000464495">
    <property type="component" value="Chromosome"/>
</dbReference>
<feature type="signal peptide" evidence="1">
    <location>
        <begin position="1"/>
        <end position="21"/>
    </location>
</feature>
<gene>
    <name evidence="2" type="ORF">GO499_04850</name>
</gene>
<dbReference type="RefSeq" id="WP_161861135.1">
    <property type="nucleotide sequence ID" value="NZ_CP046620.1"/>
</dbReference>
<dbReference type="EMBL" id="CP046620">
    <property type="protein sequence ID" value="QHQ34565.1"/>
    <property type="molecule type" value="Genomic_DNA"/>
</dbReference>
<dbReference type="InterPro" id="IPR018666">
    <property type="entry name" value="DUF2125"/>
</dbReference>
<keyword evidence="3" id="KW-1185">Reference proteome</keyword>
<accession>A0A6P1SYF5</accession>
<protein>
    <submittedName>
        <fullName evidence="2">DUF2125 domain-containing protein</fullName>
    </submittedName>
</protein>
<name>A0A6P1SYF5_9RHOB</name>
<keyword evidence="1" id="KW-0732">Signal</keyword>
<evidence type="ECO:0000256" key="1">
    <source>
        <dbReference type="SAM" id="SignalP"/>
    </source>
</evidence>
<feature type="chain" id="PRO_5027049015" evidence="1">
    <location>
        <begin position="22"/>
        <end position="486"/>
    </location>
</feature>
<dbReference type="Pfam" id="PF09898">
    <property type="entry name" value="DUF2125"/>
    <property type="match status" value="1"/>
</dbReference>
<dbReference type="KEGG" id="amaq:GO499_04850"/>
<proteinExistence type="predicted"/>
<evidence type="ECO:0000313" key="3">
    <source>
        <dbReference type="Proteomes" id="UP000464495"/>
    </source>
</evidence>
<dbReference type="AlphaFoldDB" id="A0A6P1SYF5"/>
<evidence type="ECO:0000313" key="2">
    <source>
        <dbReference type="EMBL" id="QHQ34565.1"/>
    </source>
</evidence>
<sequence>MKSLLIGASSAVFLTAAPALALTPAEFVEELKALYEAQGMNFELGEQETDGEAEVLRDFGSTIEDKNGLTTSFSVGEMRVAPTSDEGYEVVVTFPPEVQIVSTSSVDDETVEMAFTIASDGRYLVRRAGDFLEGLSEFTSLTVTLDSLEGGDDVPSMDLSVDVTDLVGTASYSLEEDIQKFDYTIGAMGYSVKIDDPEAEMDMSGTYADMTAKGEFGISNSSDPEAFLRTDEMRTMELVAASSDFSVDSNTPQGPFSISGKTGETALSFSFGKGQIAYSTYGDDVALQVDGGAIPFPVKATMARLESSMAMPLVPTGEPGEMAVSLAMADVEVDESLWGMFDPGQSLPREPATIELDVTSKASALHSLMDEDAMTAGQMPWEFEDVQLRNLRVSIAGAEITGQGSAVMNNAGPVPMPVGGIDLSIRGVNGLVGSLTEMGLLAPEQAMPVQMMLGMFAKPGSEPDTFTSRVEMTEEGGILANGIPLQ</sequence>
<organism evidence="2 3">
    <name type="scientific">Algicella marina</name>
    <dbReference type="NCBI Taxonomy" id="2683284"/>
    <lineage>
        <taxon>Bacteria</taxon>
        <taxon>Pseudomonadati</taxon>
        <taxon>Pseudomonadota</taxon>
        <taxon>Alphaproteobacteria</taxon>
        <taxon>Rhodobacterales</taxon>
        <taxon>Paracoccaceae</taxon>
        <taxon>Algicella</taxon>
    </lineage>
</organism>